<proteinExistence type="predicted"/>
<dbReference type="STRING" id="150374.A0A0M8N1X6"/>
<name>A0A0M8N1X6_ESCWE</name>
<accession>A0A0M8N1X6</accession>
<keyword evidence="2" id="KW-1185">Reference proteome</keyword>
<evidence type="ECO:0000313" key="1">
    <source>
        <dbReference type="EMBL" id="KOS18260.1"/>
    </source>
</evidence>
<dbReference type="OrthoDB" id="5278208at2759"/>
<reference evidence="1 2" key="1">
    <citation type="submission" date="2015-07" db="EMBL/GenBank/DDBJ databases">
        <title>The genome of the fungus Escovopsis weberi, a specialized disease agent of ant agriculture.</title>
        <authorList>
            <person name="de Man T.J."/>
            <person name="Stajich J.E."/>
            <person name="Kubicek C.P."/>
            <person name="Chenthamara K."/>
            <person name="Atanasova L."/>
            <person name="Druzhinina I.S."/>
            <person name="Birnbaum S."/>
            <person name="Barribeau S.M."/>
            <person name="Teiling C."/>
            <person name="Suen G."/>
            <person name="Currie C."/>
            <person name="Gerardo N.M."/>
        </authorList>
    </citation>
    <scope>NUCLEOTIDE SEQUENCE [LARGE SCALE GENOMIC DNA]</scope>
</reference>
<sequence>MMRYMCPGESFDWSDLASASRRYLDFFAEHMTNYHYSLIVDDGGFFRAVLPKLALQLEEFLHFYNKSVTQLLQIIDRKEMHSVHALVTILQLATIEEYLGDWVNLRGHQKAAFEIITQIFCPQTVTQSPVGRMCMACLWKQTADPSQSVHYWPFDQDSLVDHGLLNHTILTAQWHSIVMMHRSQSQNLHSEDVFEELSQNAYAICQHFAFLEHWPSAPAGALIAVQQCMSIAAIVLPHSENNNAWLKGKFALIESLGHILPKVHRAKMAEAFHDPSCTDWWLPNGEGFTPVLQYLRSFADERNARPATAQQANLREMTHFLGRLGLDGRRCSDGIEQCDRL</sequence>
<evidence type="ECO:0000313" key="2">
    <source>
        <dbReference type="Proteomes" id="UP000053831"/>
    </source>
</evidence>
<dbReference type="Proteomes" id="UP000053831">
    <property type="component" value="Unassembled WGS sequence"/>
</dbReference>
<gene>
    <name evidence="1" type="ORF">ESCO_003005</name>
</gene>
<comment type="caution">
    <text evidence="1">The sequence shown here is derived from an EMBL/GenBank/DDBJ whole genome shotgun (WGS) entry which is preliminary data.</text>
</comment>
<dbReference type="EMBL" id="LGSR01000022">
    <property type="protein sequence ID" value="KOS18260.1"/>
    <property type="molecule type" value="Genomic_DNA"/>
</dbReference>
<dbReference type="AlphaFoldDB" id="A0A0M8N1X6"/>
<protein>
    <submittedName>
        <fullName evidence="1">Uncharacterized protein</fullName>
    </submittedName>
</protein>
<organism evidence="1 2">
    <name type="scientific">Escovopsis weberi</name>
    <dbReference type="NCBI Taxonomy" id="150374"/>
    <lineage>
        <taxon>Eukaryota</taxon>
        <taxon>Fungi</taxon>
        <taxon>Dikarya</taxon>
        <taxon>Ascomycota</taxon>
        <taxon>Pezizomycotina</taxon>
        <taxon>Sordariomycetes</taxon>
        <taxon>Hypocreomycetidae</taxon>
        <taxon>Hypocreales</taxon>
        <taxon>Hypocreaceae</taxon>
        <taxon>Escovopsis</taxon>
    </lineage>
</organism>